<name>I7J3W6_BPPR1</name>
<keyword evidence="2" id="KW-1185">Reference proteome</keyword>
<dbReference type="EMBL" id="HE956709">
    <property type="protein sequence ID" value="CCI88638.1"/>
    <property type="molecule type" value="Genomic_DNA"/>
</dbReference>
<dbReference type="OrthoDB" id="28902at10239"/>
<dbReference type="GeneID" id="14295548"/>
<accession>I7J3W6</accession>
<evidence type="ECO:0000313" key="2">
    <source>
        <dbReference type="Proteomes" id="UP000002909"/>
    </source>
</evidence>
<organismHost>
    <name type="scientific">Yersinia enterocolitica</name>
    <dbReference type="NCBI Taxonomy" id="630"/>
</organismHost>
<dbReference type="KEGG" id="vg:14295548"/>
<reference evidence="1 2" key="1">
    <citation type="submission" date="2012-06" db="EMBL/GenBank/DDBJ databases">
        <title>Genomic characterization of five bacteriophages specific for Yersinia species.</title>
        <authorList>
            <person name="Skurnik M."/>
            <person name="Nawaz A."/>
            <person name="Happonen L."/>
            <person name="Butcher S."/>
            <person name="Mattinen L."/>
        </authorList>
    </citation>
    <scope>NUCLEOTIDE SEQUENCE [LARGE SCALE GENOMIC DNA]</scope>
</reference>
<dbReference type="Proteomes" id="UP000002909">
    <property type="component" value="Segment"/>
</dbReference>
<evidence type="ECO:0000313" key="1">
    <source>
        <dbReference type="EMBL" id="CCI88638.1"/>
    </source>
</evidence>
<organism evidence="1 2">
    <name type="scientific">Yersinia phage phiR1-RT</name>
    <dbReference type="NCBI Taxonomy" id="1206558"/>
    <lineage>
        <taxon>Viruses</taxon>
        <taxon>Duplodnaviria</taxon>
        <taxon>Heunggongvirae</taxon>
        <taxon>Uroviricota</taxon>
        <taxon>Caudoviricetes</taxon>
        <taxon>Pantevenvirales</taxon>
        <taxon>Straboviridae</taxon>
        <taxon>Tevenvirinae</taxon>
        <taxon>Tegunavirus</taxon>
        <taxon>Tegunavirus r1rt</taxon>
    </lineage>
</organism>
<gene>
    <name evidence="1" type="primary">g064</name>
    <name evidence="1" type="ORF">BN80_064</name>
</gene>
<proteinExistence type="predicted"/>
<dbReference type="RefSeq" id="YP_007235897.1">
    <property type="nucleotide sequence ID" value="NC_019909.1"/>
</dbReference>
<sequence>MKKIGVYIKEFTIRASLYDWPDDQSYFCKCHECDIQYRGPKRSYYCYACSKSESVQFAQIRAQKQQMINEFIKAKAIVEANGYVLTKQMEP</sequence>
<protein>
    <submittedName>
        <fullName evidence="1">Uncharacterized protein</fullName>
    </submittedName>
</protein>